<dbReference type="EC" id="2.7.1.12" evidence="3 9"/>
<evidence type="ECO:0000256" key="3">
    <source>
        <dbReference type="ARBA" id="ARBA00012054"/>
    </source>
</evidence>
<keyword evidence="7 9" id="KW-0067">ATP-binding</keyword>
<evidence type="ECO:0000256" key="8">
    <source>
        <dbReference type="ARBA" id="ARBA00048090"/>
    </source>
</evidence>
<evidence type="ECO:0000256" key="7">
    <source>
        <dbReference type="ARBA" id="ARBA00022840"/>
    </source>
</evidence>
<gene>
    <name evidence="10" type="ORF">AB6A40_007999</name>
</gene>
<dbReference type="AlphaFoldDB" id="A0ABD6EMU7"/>
<sequence>MGSLNSPEIGKLKCIFMMGVAGCGKTTIGIRLASLIHGDFIDADWYHSKKAKEKMSKGIPLNDEDRQIWLEELAEIAAAASKRTVIACSALKITYRRILTKKLKTDEYIFIHLNVPKSELERRLTARIDHFFNPELLQSQLQTLEAPLECERCCVIDANSSKDEVLSRVLNFVEKLL</sequence>
<keyword evidence="6 9" id="KW-0418">Kinase</keyword>
<dbReference type="Gene3D" id="3.40.50.300">
    <property type="entry name" value="P-loop containing nucleotide triphosphate hydrolases"/>
    <property type="match status" value="1"/>
</dbReference>
<comment type="caution">
    <text evidence="10">The sequence shown here is derived from an EMBL/GenBank/DDBJ whole genome shotgun (WGS) entry which is preliminary data.</text>
</comment>
<dbReference type="PANTHER" id="PTHR43442">
    <property type="entry name" value="GLUCONOKINASE-RELATED"/>
    <property type="match status" value="1"/>
</dbReference>
<evidence type="ECO:0000256" key="1">
    <source>
        <dbReference type="ARBA" id="ARBA00004875"/>
    </source>
</evidence>
<dbReference type="Proteomes" id="UP001608902">
    <property type="component" value="Unassembled WGS sequence"/>
</dbReference>
<organism evidence="10 11">
    <name type="scientific">Gnathostoma spinigerum</name>
    <dbReference type="NCBI Taxonomy" id="75299"/>
    <lineage>
        <taxon>Eukaryota</taxon>
        <taxon>Metazoa</taxon>
        <taxon>Ecdysozoa</taxon>
        <taxon>Nematoda</taxon>
        <taxon>Chromadorea</taxon>
        <taxon>Rhabditida</taxon>
        <taxon>Spirurina</taxon>
        <taxon>Gnathostomatomorpha</taxon>
        <taxon>Gnathostomatoidea</taxon>
        <taxon>Gnathostomatidae</taxon>
        <taxon>Gnathostoma</taxon>
    </lineage>
</organism>
<comment type="similarity">
    <text evidence="2 9">Belongs to the gluconokinase GntK/GntV family.</text>
</comment>
<dbReference type="PANTHER" id="PTHR43442:SF3">
    <property type="entry name" value="GLUCONOKINASE-RELATED"/>
    <property type="match status" value="1"/>
</dbReference>
<dbReference type="InterPro" id="IPR031322">
    <property type="entry name" value="Shikimate/glucono_kinase"/>
</dbReference>
<evidence type="ECO:0000256" key="9">
    <source>
        <dbReference type="RuleBase" id="RU363066"/>
    </source>
</evidence>
<reference evidence="10 11" key="1">
    <citation type="submission" date="2024-08" db="EMBL/GenBank/DDBJ databases">
        <title>Gnathostoma spinigerum genome.</title>
        <authorList>
            <person name="Gonzalez-Bertolin B."/>
            <person name="Monzon S."/>
            <person name="Zaballos A."/>
            <person name="Jimenez P."/>
            <person name="Dekumyoy P."/>
            <person name="Varona S."/>
            <person name="Cuesta I."/>
            <person name="Sumanam S."/>
            <person name="Adisakwattana P."/>
            <person name="Gasser R.B."/>
            <person name="Hernandez-Gonzalez A."/>
            <person name="Young N.D."/>
            <person name="Perteguer M.J."/>
        </authorList>
    </citation>
    <scope>NUCLEOTIDE SEQUENCE [LARGE SCALE GENOMIC DNA]</scope>
    <source>
        <strain evidence="10">AL3</strain>
        <tissue evidence="10">Liver</tissue>
    </source>
</reference>
<evidence type="ECO:0000256" key="5">
    <source>
        <dbReference type="ARBA" id="ARBA00022741"/>
    </source>
</evidence>
<comment type="pathway">
    <text evidence="1 9">Carbohydrate acid metabolism; D-gluconate degradation.</text>
</comment>
<evidence type="ECO:0000256" key="6">
    <source>
        <dbReference type="ARBA" id="ARBA00022777"/>
    </source>
</evidence>
<dbReference type="GO" id="GO:0046316">
    <property type="term" value="F:gluconokinase activity"/>
    <property type="evidence" value="ECO:0007669"/>
    <property type="project" value="UniProtKB-EC"/>
</dbReference>
<protein>
    <recommendedName>
        <fullName evidence="3 9">Gluconokinase</fullName>
        <ecNumber evidence="3 9">2.7.1.12</ecNumber>
    </recommendedName>
</protein>
<accession>A0ABD6EMU7</accession>
<dbReference type="InterPro" id="IPR006001">
    <property type="entry name" value="Therm_gnt_kin"/>
</dbReference>
<dbReference type="EMBL" id="JBGFUD010006938">
    <property type="protein sequence ID" value="MFH4981290.1"/>
    <property type="molecule type" value="Genomic_DNA"/>
</dbReference>
<evidence type="ECO:0000313" key="11">
    <source>
        <dbReference type="Proteomes" id="UP001608902"/>
    </source>
</evidence>
<name>A0ABD6EMU7_9BILA</name>
<dbReference type="InterPro" id="IPR027417">
    <property type="entry name" value="P-loop_NTPase"/>
</dbReference>
<dbReference type="NCBIfam" id="TIGR01313">
    <property type="entry name" value="therm_gnt_kin"/>
    <property type="match status" value="1"/>
</dbReference>
<proteinExistence type="inferred from homology"/>
<dbReference type="CDD" id="cd02021">
    <property type="entry name" value="GntK"/>
    <property type="match status" value="1"/>
</dbReference>
<evidence type="ECO:0000313" key="10">
    <source>
        <dbReference type="EMBL" id="MFH4981290.1"/>
    </source>
</evidence>
<keyword evidence="5 9" id="KW-0547">Nucleotide-binding</keyword>
<keyword evidence="11" id="KW-1185">Reference proteome</keyword>
<dbReference type="PRINTS" id="PR01100">
    <property type="entry name" value="SHIKIMTKNASE"/>
</dbReference>
<dbReference type="SUPFAM" id="SSF52540">
    <property type="entry name" value="P-loop containing nucleoside triphosphate hydrolases"/>
    <property type="match status" value="1"/>
</dbReference>
<dbReference type="Pfam" id="PF01202">
    <property type="entry name" value="SKI"/>
    <property type="match status" value="1"/>
</dbReference>
<evidence type="ECO:0000256" key="4">
    <source>
        <dbReference type="ARBA" id="ARBA00022679"/>
    </source>
</evidence>
<comment type="catalytic activity">
    <reaction evidence="8 9">
        <text>D-gluconate + ATP = 6-phospho-D-gluconate + ADP + H(+)</text>
        <dbReference type="Rhea" id="RHEA:19433"/>
        <dbReference type="ChEBI" id="CHEBI:15378"/>
        <dbReference type="ChEBI" id="CHEBI:18391"/>
        <dbReference type="ChEBI" id="CHEBI:30616"/>
        <dbReference type="ChEBI" id="CHEBI:58759"/>
        <dbReference type="ChEBI" id="CHEBI:456216"/>
        <dbReference type="EC" id="2.7.1.12"/>
    </reaction>
</comment>
<dbReference type="GO" id="GO:0005524">
    <property type="term" value="F:ATP binding"/>
    <property type="evidence" value="ECO:0007669"/>
    <property type="project" value="UniProtKB-KW"/>
</dbReference>
<keyword evidence="4 9" id="KW-0808">Transferase</keyword>
<evidence type="ECO:0000256" key="2">
    <source>
        <dbReference type="ARBA" id="ARBA00008420"/>
    </source>
</evidence>